<organism evidence="1 2">
    <name type="scientific">Zingiber officinale</name>
    <name type="common">Ginger</name>
    <name type="synonym">Amomum zingiber</name>
    <dbReference type="NCBI Taxonomy" id="94328"/>
    <lineage>
        <taxon>Eukaryota</taxon>
        <taxon>Viridiplantae</taxon>
        <taxon>Streptophyta</taxon>
        <taxon>Embryophyta</taxon>
        <taxon>Tracheophyta</taxon>
        <taxon>Spermatophyta</taxon>
        <taxon>Magnoliopsida</taxon>
        <taxon>Liliopsida</taxon>
        <taxon>Zingiberales</taxon>
        <taxon>Zingiberaceae</taxon>
        <taxon>Zingiber</taxon>
    </lineage>
</organism>
<dbReference type="EMBL" id="JACMSC010000022">
    <property type="protein sequence ID" value="KAG6467831.1"/>
    <property type="molecule type" value="Genomic_DNA"/>
</dbReference>
<evidence type="ECO:0000313" key="2">
    <source>
        <dbReference type="Proteomes" id="UP000734854"/>
    </source>
</evidence>
<reference evidence="1 2" key="1">
    <citation type="submission" date="2020-08" db="EMBL/GenBank/DDBJ databases">
        <title>Plant Genome Project.</title>
        <authorList>
            <person name="Zhang R.-G."/>
        </authorList>
    </citation>
    <scope>NUCLEOTIDE SEQUENCE [LARGE SCALE GENOMIC DNA]</scope>
    <source>
        <tissue evidence="1">Rhizome</tissue>
    </source>
</reference>
<sequence>MVQPEKSKLDVYLEEACHRHNPNDEFDALVASEATFSAGGRVIDKYRASLVPTTVNFGCNKRNGELLRWQKDGELWNGSMIGQLWNAVEMESFWSPDLGVWDALRGGFP</sequence>
<gene>
    <name evidence="1" type="ORF">ZIOFF_072395</name>
</gene>
<dbReference type="AlphaFoldDB" id="A0A8J5BYR0"/>
<accession>A0A8J5BYR0</accession>
<protein>
    <submittedName>
        <fullName evidence="1">Uncharacterized protein</fullName>
    </submittedName>
</protein>
<name>A0A8J5BYR0_ZINOF</name>
<dbReference type="Proteomes" id="UP000734854">
    <property type="component" value="Unassembled WGS sequence"/>
</dbReference>
<evidence type="ECO:0000313" key="1">
    <source>
        <dbReference type="EMBL" id="KAG6467831.1"/>
    </source>
</evidence>
<keyword evidence="2" id="KW-1185">Reference proteome</keyword>
<proteinExistence type="predicted"/>
<comment type="caution">
    <text evidence="1">The sequence shown here is derived from an EMBL/GenBank/DDBJ whole genome shotgun (WGS) entry which is preliminary data.</text>
</comment>